<feature type="transmembrane region" description="Helical" evidence="9">
    <location>
        <begin position="160"/>
        <end position="180"/>
    </location>
</feature>
<protein>
    <recommendedName>
        <fullName evidence="10">G-protein coupled receptors family 1 profile domain-containing protein</fullName>
    </recommendedName>
</protein>
<evidence type="ECO:0000256" key="8">
    <source>
        <dbReference type="ARBA" id="ARBA00023224"/>
    </source>
</evidence>
<evidence type="ECO:0000313" key="11">
    <source>
        <dbReference type="Ensembl" id="ENSSSCP00030040377.1"/>
    </source>
</evidence>
<keyword evidence="2" id="KW-1003">Cell membrane</keyword>
<comment type="subcellular location">
    <subcellularLocation>
        <location evidence="1">Cell membrane</location>
        <topology evidence="1">Multi-pass membrane protein</topology>
    </subcellularLocation>
</comment>
<sequence>IDHAFPKCDVNTLTLPLLVGIISLGGLAGNAIVLWLLGFCLRKNAFSMYILNLAAANFLSLCFHTIGSLVEPIISRYSIFISIPIFLNLVSIFAYLSGLSFLSTINPKCYLRILCPIWYCCCPRQKSAVMRALLWVLSLLMSFLEGNYCGLLLRDVDCDWCPIFDFITAGWLLFLLVGLARSSQALLARILWKPQQLQLTRLYMVILAGLLLLWPALWHTKISAALASRGFPYQCQPHLICFSVGSFRHQRQQQLTLSSLLTLKLVLQRALEAISEMKKRGRSLRETREVSEVVSCGDSVSTRI</sequence>
<feature type="transmembrane region" description="Helical" evidence="9">
    <location>
        <begin position="201"/>
        <end position="218"/>
    </location>
</feature>
<keyword evidence="7" id="KW-0675">Receptor</keyword>
<reference evidence="11" key="1">
    <citation type="submission" date="2025-08" db="UniProtKB">
        <authorList>
            <consortium name="Ensembl"/>
        </authorList>
    </citation>
    <scope>IDENTIFICATION</scope>
</reference>
<dbReference type="PANTHER" id="PTHR11334">
    <property type="entry name" value="MAS-RELATED G-PROTEIN COUPLED RECEPTOR"/>
    <property type="match status" value="1"/>
</dbReference>
<dbReference type="InterPro" id="IPR026234">
    <property type="entry name" value="MRGPCRFAMILY"/>
</dbReference>
<dbReference type="GO" id="GO:0005886">
    <property type="term" value="C:plasma membrane"/>
    <property type="evidence" value="ECO:0007669"/>
    <property type="project" value="UniProtKB-SubCell"/>
</dbReference>
<keyword evidence="4 9" id="KW-1133">Transmembrane helix</keyword>
<dbReference type="GO" id="GO:0004930">
    <property type="term" value="F:G protein-coupled receptor activity"/>
    <property type="evidence" value="ECO:0007669"/>
    <property type="project" value="UniProtKB-KW"/>
</dbReference>
<feature type="domain" description="G-protein coupled receptors family 1 profile" evidence="10">
    <location>
        <begin position="29"/>
        <end position="143"/>
    </location>
</feature>
<evidence type="ECO:0000256" key="3">
    <source>
        <dbReference type="ARBA" id="ARBA00022692"/>
    </source>
</evidence>
<accession>A0A8D0XS83</accession>
<dbReference type="PANTHER" id="PTHR11334:SF29">
    <property type="entry name" value="MAS-RELATED G-PROTEIN COUPLED RECEPTOR MEMBER X2"/>
    <property type="match status" value="1"/>
</dbReference>
<keyword evidence="5" id="KW-0297">G-protein coupled receptor</keyword>
<dbReference type="AlphaFoldDB" id="A0A8D0XS83"/>
<dbReference type="Proteomes" id="UP000694570">
    <property type="component" value="Unplaced"/>
</dbReference>
<evidence type="ECO:0000256" key="4">
    <source>
        <dbReference type="ARBA" id="ARBA00022989"/>
    </source>
</evidence>
<feature type="transmembrane region" description="Helical" evidence="9">
    <location>
        <begin position="133"/>
        <end position="154"/>
    </location>
</feature>
<evidence type="ECO:0000313" key="12">
    <source>
        <dbReference type="Proteomes" id="UP000694570"/>
    </source>
</evidence>
<evidence type="ECO:0000256" key="7">
    <source>
        <dbReference type="ARBA" id="ARBA00023170"/>
    </source>
</evidence>
<evidence type="ECO:0000256" key="1">
    <source>
        <dbReference type="ARBA" id="ARBA00004651"/>
    </source>
</evidence>
<evidence type="ECO:0000259" key="10">
    <source>
        <dbReference type="PROSITE" id="PS50262"/>
    </source>
</evidence>
<organism evidence="11 12">
    <name type="scientific">Sus scrofa</name>
    <name type="common">Pig</name>
    <dbReference type="NCBI Taxonomy" id="9823"/>
    <lineage>
        <taxon>Eukaryota</taxon>
        <taxon>Metazoa</taxon>
        <taxon>Chordata</taxon>
        <taxon>Craniata</taxon>
        <taxon>Vertebrata</taxon>
        <taxon>Euteleostomi</taxon>
        <taxon>Mammalia</taxon>
        <taxon>Eutheria</taxon>
        <taxon>Laurasiatheria</taxon>
        <taxon>Artiodactyla</taxon>
        <taxon>Suina</taxon>
        <taxon>Suidae</taxon>
        <taxon>Sus</taxon>
    </lineage>
</organism>
<evidence type="ECO:0000256" key="6">
    <source>
        <dbReference type="ARBA" id="ARBA00023136"/>
    </source>
</evidence>
<evidence type="ECO:0000256" key="5">
    <source>
        <dbReference type="ARBA" id="ARBA00023040"/>
    </source>
</evidence>
<evidence type="ECO:0000256" key="2">
    <source>
        <dbReference type="ARBA" id="ARBA00022475"/>
    </source>
</evidence>
<name>A0A8D0XS83_PIG</name>
<dbReference type="Ensembl" id="ENSSSCT00030087432.1">
    <property type="protein sequence ID" value="ENSSSCP00030040377.1"/>
    <property type="gene ID" value="ENSSSCG00030062504.1"/>
</dbReference>
<keyword evidence="8" id="KW-0807">Transducer</keyword>
<dbReference type="SUPFAM" id="SSF81321">
    <property type="entry name" value="Family A G protein-coupled receptor-like"/>
    <property type="match status" value="1"/>
</dbReference>
<feature type="transmembrane region" description="Helical" evidence="9">
    <location>
        <begin position="79"/>
        <end position="102"/>
    </location>
</feature>
<feature type="transmembrane region" description="Helical" evidence="9">
    <location>
        <begin position="15"/>
        <end position="37"/>
    </location>
</feature>
<dbReference type="InterPro" id="IPR017452">
    <property type="entry name" value="GPCR_Rhodpsn_7TM"/>
</dbReference>
<feature type="transmembrane region" description="Helical" evidence="9">
    <location>
        <begin position="49"/>
        <end position="67"/>
    </location>
</feature>
<dbReference type="Gene3D" id="1.20.1070.10">
    <property type="entry name" value="Rhodopsin 7-helix transmembrane proteins"/>
    <property type="match status" value="1"/>
</dbReference>
<proteinExistence type="predicted"/>
<keyword evidence="3 9" id="KW-0812">Transmembrane</keyword>
<dbReference type="PROSITE" id="PS50262">
    <property type="entry name" value="G_PROTEIN_RECEP_F1_2"/>
    <property type="match status" value="1"/>
</dbReference>
<keyword evidence="6 9" id="KW-0472">Membrane</keyword>
<evidence type="ECO:0000256" key="9">
    <source>
        <dbReference type="SAM" id="Phobius"/>
    </source>
</evidence>
<dbReference type="PRINTS" id="PR02108">
    <property type="entry name" value="MRGPCRFAMILY"/>
</dbReference>